<organism evidence="2 3">
    <name type="scientific">Chionoecetes opilio</name>
    <name type="common">Atlantic snow crab</name>
    <name type="synonym">Cancer opilio</name>
    <dbReference type="NCBI Taxonomy" id="41210"/>
    <lineage>
        <taxon>Eukaryota</taxon>
        <taxon>Metazoa</taxon>
        <taxon>Ecdysozoa</taxon>
        <taxon>Arthropoda</taxon>
        <taxon>Crustacea</taxon>
        <taxon>Multicrustacea</taxon>
        <taxon>Malacostraca</taxon>
        <taxon>Eumalacostraca</taxon>
        <taxon>Eucarida</taxon>
        <taxon>Decapoda</taxon>
        <taxon>Pleocyemata</taxon>
        <taxon>Brachyura</taxon>
        <taxon>Eubrachyura</taxon>
        <taxon>Majoidea</taxon>
        <taxon>Majidae</taxon>
        <taxon>Chionoecetes</taxon>
    </lineage>
</organism>
<proteinExistence type="predicted"/>
<sequence>MPELLICCLATVPPRDSLMDAQRSDTDAAMPLPMRHRRASRVPGAVSGRGTRGFVRKERKSLRYLGGVVLPNGGGESGQRGRSDYRSSSGGGTWMSGLRMRWEAFPEVEGYLALQEVVLECKGGGDLAVITGDVHSTLVDFFKSRESRGGDGVVGPVRVGRWMGLGEGGGKLRW</sequence>
<gene>
    <name evidence="2" type="ORF">GWK47_021047</name>
</gene>
<evidence type="ECO:0000256" key="1">
    <source>
        <dbReference type="SAM" id="MobiDB-lite"/>
    </source>
</evidence>
<dbReference type="EMBL" id="JACEEZ010023498">
    <property type="protein sequence ID" value="KAG0711229.1"/>
    <property type="molecule type" value="Genomic_DNA"/>
</dbReference>
<evidence type="ECO:0000313" key="2">
    <source>
        <dbReference type="EMBL" id="KAG0711229.1"/>
    </source>
</evidence>
<comment type="caution">
    <text evidence="2">The sequence shown here is derived from an EMBL/GenBank/DDBJ whole genome shotgun (WGS) entry which is preliminary data.</text>
</comment>
<dbReference type="AlphaFoldDB" id="A0A8J5CI40"/>
<evidence type="ECO:0000313" key="3">
    <source>
        <dbReference type="Proteomes" id="UP000770661"/>
    </source>
</evidence>
<name>A0A8J5CI40_CHIOP</name>
<feature type="region of interest" description="Disordered" evidence="1">
    <location>
        <begin position="69"/>
        <end position="90"/>
    </location>
</feature>
<reference evidence="2" key="1">
    <citation type="submission" date="2020-07" db="EMBL/GenBank/DDBJ databases">
        <title>The High-quality genome of the commercially important snow crab, Chionoecetes opilio.</title>
        <authorList>
            <person name="Jeong J.-H."/>
            <person name="Ryu S."/>
        </authorList>
    </citation>
    <scope>NUCLEOTIDE SEQUENCE</scope>
    <source>
        <strain evidence="2">MADBK_172401_WGS</strain>
        <tissue evidence="2">Digestive gland</tissue>
    </source>
</reference>
<keyword evidence="3" id="KW-1185">Reference proteome</keyword>
<protein>
    <submittedName>
        <fullName evidence="2">Uncharacterized protein</fullName>
    </submittedName>
</protein>
<dbReference type="Proteomes" id="UP000770661">
    <property type="component" value="Unassembled WGS sequence"/>
</dbReference>
<accession>A0A8J5CI40</accession>